<reference evidence="1" key="2">
    <citation type="submission" date="2025-08" db="UniProtKB">
        <authorList>
            <consortium name="Ensembl"/>
        </authorList>
    </citation>
    <scope>IDENTIFICATION</scope>
</reference>
<dbReference type="Ensembl" id="ENSCJAT00000128370.1">
    <property type="protein sequence ID" value="ENSCJAP00000083438.1"/>
    <property type="gene ID" value="ENSCJAG00000081774.1"/>
</dbReference>
<organism evidence="1 2">
    <name type="scientific">Callithrix jacchus</name>
    <name type="common">White-tufted-ear marmoset</name>
    <name type="synonym">Simia Jacchus</name>
    <dbReference type="NCBI Taxonomy" id="9483"/>
    <lineage>
        <taxon>Eukaryota</taxon>
        <taxon>Metazoa</taxon>
        <taxon>Chordata</taxon>
        <taxon>Craniata</taxon>
        <taxon>Vertebrata</taxon>
        <taxon>Euteleostomi</taxon>
        <taxon>Mammalia</taxon>
        <taxon>Eutheria</taxon>
        <taxon>Euarchontoglires</taxon>
        <taxon>Primates</taxon>
        <taxon>Haplorrhini</taxon>
        <taxon>Platyrrhini</taxon>
        <taxon>Cebidae</taxon>
        <taxon>Callitrichinae</taxon>
        <taxon>Callithrix</taxon>
        <taxon>Callithrix</taxon>
    </lineage>
</organism>
<protein>
    <submittedName>
        <fullName evidence="1">Uncharacterized protein</fullName>
    </submittedName>
</protein>
<proteinExistence type="predicted"/>
<sequence length="92" mass="10613">MCFSTFRSFIQCRLFPKFLHQNLEESAADPLPKKMKDSVAGVQWRDLDSLQPLPPGFRQFSCLSLLSSWDYRHVPPCQLIFCIFSRDGVSPC</sequence>
<evidence type="ECO:0000313" key="2">
    <source>
        <dbReference type="Proteomes" id="UP000008225"/>
    </source>
</evidence>
<dbReference type="PANTHER" id="PTHR46254">
    <property type="entry name" value="PROTEIN GVQW1-RELATED"/>
    <property type="match status" value="1"/>
</dbReference>
<dbReference type="GeneTree" id="ENSGT00940000161627"/>
<dbReference type="Proteomes" id="UP000008225">
    <property type="component" value="Chromosome 15"/>
</dbReference>
<evidence type="ECO:0000313" key="1">
    <source>
        <dbReference type="Ensembl" id="ENSCJAP00000083438.1"/>
    </source>
</evidence>
<keyword evidence="2" id="KW-1185">Reference proteome</keyword>
<accession>A0A8I3WX98</accession>
<dbReference type="AlphaFoldDB" id="A0A8I3WX98"/>
<reference evidence="1 2" key="1">
    <citation type="submission" date="2009-03" db="EMBL/GenBank/DDBJ databases">
        <authorList>
            <person name="Warren W."/>
            <person name="Ye L."/>
            <person name="Minx P."/>
            <person name="Worley K."/>
            <person name="Gibbs R."/>
            <person name="Wilson R.K."/>
        </authorList>
    </citation>
    <scope>NUCLEOTIDE SEQUENCE [LARGE SCALE GENOMIC DNA]</scope>
</reference>
<name>A0A8I3WX98_CALJA</name>
<reference evidence="1" key="3">
    <citation type="submission" date="2025-09" db="UniProtKB">
        <authorList>
            <consortium name="Ensembl"/>
        </authorList>
    </citation>
    <scope>IDENTIFICATION</scope>
</reference>